<evidence type="ECO:0000256" key="11">
    <source>
        <dbReference type="ARBA" id="ARBA00025811"/>
    </source>
</evidence>
<keyword evidence="6 13" id="KW-0874">Quinone</keyword>
<evidence type="ECO:0000256" key="1">
    <source>
        <dbReference type="ARBA" id="ARBA00004651"/>
    </source>
</evidence>
<comment type="caution">
    <text evidence="13">Lacks conserved residue(s) required for the propagation of feature annotation.</text>
</comment>
<dbReference type="PANTHER" id="PTHR33269:SF17">
    <property type="entry name" value="NADH-UBIQUINONE OXIDOREDUCTASE CHAIN 6"/>
    <property type="match status" value="1"/>
</dbReference>
<dbReference type="GO" id="GO:0005886">
    <property type="term" value="C:plasma membrane"/>
    <property type="evidence" value="ECO:0007669"/>
    <property type="project" value="UniProtKB-SubCell"/>
</dbReference>
<dbReference type="GO" id="GO:0048038">
    <property type="term" value="F:quinone binding"/>
    <property type="evidence" value="ECO:0007669"/>
    <property type="project" value="UniProtKB-UniRule"/>
</dbReference>
<evidence type="ECO:0000256" key="3">
    <source>
        <dbReference type="ARBA" id="ARBA00019907"/>
    </source>
</evidence>
<dbReference type="Pfam" id="PF00499">
    <property type="entry name" value="Oxidored_q3"/>
    <property type="match status" value="1"/>
</dbReference>
<feature type="compositionally biased region" description="Low complexity" evidence="14">
    <location>
        <begin position="183"/>
        <end position="202"/>
    </location>
</feature>
<sequence>MQLAFYLSGLVAILATLRVVTGTHPVHALLYLIVSLISVAMVFFALGAPFAGALEIIVYAGAIMVLFVFVVMMLNLGESAVEQERAWLAPRLWVGPAVLAAVLLVVMVVTLVRGGYDGIISGETLTAKMVGITLFGPYMVVVELAAMLLLAALVAASHLGRSEAHDEADLARERQRERADKMAAANSAPRSAAAGARPGAAAGDETADRQGRGA</sequence>
<dbReference type="GO" id="GO:0008137">
    <property type="term" value="F:NADH dehydrogenase (ubiquinone) activity"/>
    <property type="evidence" value="ECO:0007669"/>
    <property type="project" value="UniProtKB-UniRule"/>
</dbReference>
<feature type="transmembrane region" description="Helical" evidence="13">
    <location>
        <begin position="53"/>
        <end position="73"/>
    </location>
</feature>
<protein>
    <recommendedName>
        <fullName evidence="3 13">NADH-quinone oxidoreductase subunit J</fullName>
        <ecNumber evidence="13">7.1.1.-</ecNumber>
    </recommendedName>
</protein>
<organism evidence="15">
    <name type="scientific">Salinicola endophyticus</name>
    <dbReference type="NCBI Taxonomy" id="1949083"/>
    <lineage>
        <taxon>Bacteria</taxon>
        <taxon>Pseudomonadati</taxon>
        <taxon>Pseudomonadota</taxon>
        <taxon>Gammaproteobacteria</taxon>
        <taxon>Oceanospirillales</taxon>
        <taxon>Halomonadaceae</taxon>
        <taxon>Salinicola</taxon>
    </lineage>
</organism>
<dbReference type="FunFam" id="1.20.120.1200:FF:000001">
    <property type="entry name" value="NADH-quinone oxidoreductase subunit J"/>
    <property type="match status" value="1"/>
</dbReference>
<comment type="subunit">
    <text evidence="11">Composed of 13 different subunits. Subunits NuoA, H, J, K, L, M, N constitute the membrane sector of the complex.</text>
</comment>
<comment type="subcellular location">
    <subcellularLocation>
        <location evidence="1 13">Cell membrane</location>
        <topology evidence="1 13">Multi-pass membrane protein</topology>
    </subcellularLocation>
</comment>
<feature type="transmembrane region" description="Helical" evidence="13">
    <location>
        <begin position="132"/>
        <end position="156"/>
    </location>
</feature>
<dbReference type="GO" id="GO:0016491">
    <property type="term" value="F:oxidoreductase activity"/>
    <property type="evidence" value="ECO:0007669"/>
    <property type="project" value="UniProtKB-KW"/>
</dbReference>
<keyword evidence="4 13" id="KW-1003">Cell membrane</keyword>
<evidence type="ECO:0000256" key="7">
    <source>
        <dbReference type="ARBA" id="ARBA00022967"/>
    </source>
</evidence>
<feature type="transmembrane region" description="Helical" evidence="13">
    <location>
        <begin position="28"/>
        <end position="46"/>
    </location>
</feature>
<evidence type="ECO:0000256" key="5">
    <source>
        <dbReference type="ARBA" id="ARBA00022692"/>
    </source>
</evidence>
<keyword evidence="9 13" id="KW-0520">NAD</keyword>
<keyword evidence="7" id="KW-1278">Translocase</keyword>
<evidence type="ECO:0000256" key="8">
    <source>
        <dbReference type="ARBA" id="ARBA00022989"/>
    </source>
</evidence>
<comment type="similarity">
    <text evidence="2 13">Belongs to the complex I subunit 6 family.</text>
</comment>
<evidence type="ECO:0000256" key="13">
    <source>
        <dbReference type="RuleBase" id="RU004429"/>
    </source>
</evidence>
<name>A0AB74UFK6_9GAMM</name>
<dbReference type="EMBL" id="CP159578">
    <property type="protein sequence ID" value="XCJ79810.1"/>
    <property type="molecule type" value="Genomic_DNA"/>
</dbReference>
<evidence type="ECO:0000256" key="12">
    <source>
        <dbReference type="ARBA" id="ARBA00047712"/>
    </source>
</evidence>
<evidence type="ECO:0000256" key="6">
    <source>
        <dbReference type="ARBA" id="ARBA00022719"/>
    </source>
</evidence>
<dbReference type="InterPro" id="IPR001457">
    <property type="entry name" value="NADH_UbQ/plastoQ_OxRdtase_su6"/>
</dbReference>
<evidence type="ECO:0000256" key="4">
    <source>
        <dbReference type="ARBA" id="ARBA00022475"/>
    </source>
</evidence>
<keyword evidence="5 13" id="KW-0812">Transmembrane</keyword>
<accession>A0AB74UFK6</accession>
<evidence type="ECO:0000256" key="14">
    <source>
        <dbReference type="SAM" id="MobiDB-lite"/>
    </source>
</evidence>
<dbReference type="PANTHER" id="PTHR33269">
    <property type="entry name" value="NADH-UBIQUINONE OXIDOREDUCTASE CHAIN 6"/>
    <property type="match status" value="1"/>
</dbReference>
<evidence type="ECO:0000313" key="15">
    <source>
        <dbReference type="EMBL" id="XCJ79810.1"/>
    </source>
</evidence>
<keyword evidence="8 13" id="KW-1133">Transmembrane helix</keyword>
<comment type="function">
    <text evidence="13">NDH-1 shuttles electrons from NADH, via FMN and iron-sulfur (Fe-S) centers, to quinones in the respiratory chain. Couples the redox reaction to proton translocation (for every two electrons transferred, four hydrogen ions are translocated across the cytoplasmic membrane), and thus conserves the redox energy in a proton gradient.</text>
</comment>
<comment type="catalytic activity">
    <reaction evidence="12 13">
        <text>a quinone + NADH + 5 H(+)(in) = a quinol + NAD(+) + 4 H(+)(out)</text>
        <dbReference type="Rhea" id="RHEA:57888"/>
        <dbReference type="ChEBI" id="CHEBI:15378"/>
        <dbReference type="ChEBI" id="CHEBI:24646"/>
        <dbReference type="ChEBI" id="CHEBI:57540"/>
        <dbReference type="ChEBI" id="CHEBI:57945"/>
        <dbReference type="ChEBI" id="CHEBI:132124"/>
    </reaction>
</comment>
<feature type="transmembrane region" description="Helical" evidence="13">
    <location>
        <begin position="93"/>
        <end position="112"/>
    </location>
</feature>
<evidence type="ECO:0000256" key="10">
    <source>
        <dbReference type="ARBA" id="ARBA00023136"/>
    </source>
</evidence>
<dbReference type="Gene3D" id="1.20.120.1200">
    <property type="entry name" value="NADH-ubiquinone/plastoquinone oxidoreductase chain 6, subunit NuoJ"/>
    <property type="match status" value="1"/>
</dbReference>
<keyword evidence="10 13" id="KW-0472">Membrane</keyword>
<dbReference type="AlphaFoldDB" id="A0AB74UFK6"/>
<dbReference type="InterPro" id="IPR042106">
    <property type="entry name" value="Nuo/plastoQ_OxRdtase_6_NuoJ"/>
</dbReference>
<feature type="region of interest" description="Disordered" evidence="14">
    <location>
        <begin position="165"/>
        <end position="214"/>
    </location>
</feature>
<evidence type="ECO:0000256" key="2">
    <source>
        <dbReference type="ARBA" id="ARBA00005698"/>
    </source>
</evidence>
<keyword evidence="15" id="KW-0560">Oxidoreductase</keyword>
<feature type="compositionally biased region" description="Basic and acidic residues" evidence="14">
    <location>
        <begin position="165"/>
        <end position="181"/>
    </location>
</feature>
<dbReference type="EC" id="7.1.1.-" evidence="13"/>
<gene>
    <name evidence="15" type="primary">nuoJ</name>
    <name evidence="15" type="ORF">ABV408_01125</name>
</gene>
<evidence type="ECO:0000256" key="9">
    <source>
        <dbReference type="ARBA" id="ARBA00023027"/>
    </source>
</evidence>
<dbReference type="NCBIfam" id="NF005162">
    <property type="entry name" value="PRK06638.1-1"/>
    <property type="match status" value="1"/>
</dbReference>
<reference evidence="15" key="1">
    <citation type="submission" date="2024-06" db="EMBL/GenBank/DDBJ databases">
        <title>Complete genome of Salinicola endophyticus HNIBRBA4755.</title>
        <authorList>
            <person name="Shin S.Y."/>
            <person name="Kang H."/>
            <person name="Song J."/>
        </authorList>
    </citation>
    <scope>NUCLEOTIDE SEQUENCE</scope>
    <source>
        <strain evidence="15">HNIBRBA4755</strain>
    </source>
</reference>
<proteinExistence type="inferred from homology"/>